<feature type="chain" id="PRO_5026270747" evidence="1">
    <location>
        <begin position="25"/>
        <end position="387"/>
    </location>
</feature>
<dbReference type="EMBL" id="CP032550">
    <property type="protein sequence ID" value="QGU26421.1"/>
    <property type="molecule type" value="Genomic_DNA"/>
</dbReference>
<dbReference type="InterPro" id="IPR048031">
    <property type="entry name" value="ScyD/ScyE-like"/>
</dbReference>
<dbReference type="Gene3D" id="2.120.10.30">
    <property type="entry name" value="TolB, C-terminal domain"/>
    <property type="match status" value="1"/>
</dbReference>
<dbReference type="OrthoDB" id="928769at2"/>
<dbReference type="Proteomes" id="UP000422989">
    <property type="component" value="Chromosome"/>
</dbReference>
<reference evidence="2 3" key="1">
    <citation type="submission" date="2018-09" db="EMBL/GenBank/DDBJ databases">
        <title>Whole genome sequencing of Microbacterium oryzae strain MB-10T.</title>
        <authorList>
            <person name="Das S.K."/>
        </authorList>
    </citation>
    <scope>NUCLEOTIDE SEQUENCE [LARGE SCALE GENOMIC DNA]</scope>
    <source>
        <strain evidence="2 3">MB-10</strain>
    </source>
</reference>
<protein>
    <submittedName>
        <fullName evidence="2">ScyD/ScyE family protein</fullName>
    </submittedName>
</protein>
<dbReference type="AlphaFoldDB" id="A0A6I6E3N5"/>
<accession>A0A6I6E3N5</accession>
<keyword evidence="3" id="KW-1185">Reference proteome</keyword>
<sequence>MRKIPALAALVAAAALALSSSAAASATGDVALKRTPKVYEWPTEVGNPFSLVVDGKRVLVTDTSFETNAGAISQLQRDGSLTPLIEDVPGLAGLAVRGAWMAYGSTVTDFGTFENVEGGLNIRSPRGGTVYADIHAYEVANNPDGDVQYGVENPSACVTEALGGLGIPASYTGIVDAHPYSVASWKGKWLVADAGANAIFTVTDSGQVSTLAVLPAQPTVITAELAAELGVPDCVIGVTYAFEAVPTSVAVGRGGTILVSTLPGGPEGPAAGARGSLWEVNPRSGDVTLVASGLAGPTSIATAKDVVYVAELSGGRISQVRDGQVSLVRELPGALSVATGADGTLWAATMAQEQPGKIITISKGKVKVQGRWKGHDHGHHGHGGGHR</sequence>
<evidence type="ECO:0000256" key="1">
    <source>
        <dbReference type="SAM" id="SignalP"/>
    </source>
</evidence>
<proteinExistence type="predicted"/>
<name>A0A6I6E3N5_9MICO</name>
<dbReference type="NCBIfam" id="NF033206">
    <property type="entry name" value="ScyE_fam"/>
    <property type="match status" value="1"/>
</dbReference>
<dbReference type="SUPFAM" id="SSF63825">
    <property type="entry name" value="YWTD domain"/>
    <property type="match status" value="1"/>
</dbReference>
<evidence type="ECO:0000313" key="2">
    <source>
        <dbReference type="EMBL" id="QGU26421.1"/>
    </source>
</evidence>
<dbReference type="RefSeq" id="WP_156240815.1">
    <property type="nucleotide sequence ID" value="NZ_BAAAZL010000002.1"/>
</dbReference>
<dbReference type="KEGG" id="moj:D7D94_00975"/>
<feature type="signal peptide" evidence="1">
    <location>
        <begin position="1"/>
        <end position="24"/>
    </location>
</feature>
<organism evidence="2 3">
    <name type="scientific">Microbacterium oryzae</name>
    <dbReference type="NCBI Taxonomy" id="743009"/>
    <lineage>
        <taxon>Bacteria</taxon>
        <taxon>Bacillati</taxon>
        <taxon>Actinomycetota</taxon>
        <taxon>Actinomycetes</taxon>
        <taxon>Micrococcales</taxon>
        <taxon>Microbacteriaceae</taxon>
        <taxon>Microbacterium</taxon>
    </lineage>
</organism>
<evidence type="ECO:0000313" key="3">
    <source>
        <dbReference type="Proteomes" id="UP000422989"/>
    </source>
</evidence>
<dbReference type="InterPro" id="IPR011042">
    <property type="entry name" value="6-blade_b-propeller_TolB-like"/>
</dbReference>
<gene>
    <name evidence="2" type="ORF">D7D94_00975</name>
</gene>
<keyword evidence="1" id="KW-0732">Signal</keyword>